<dbReference type="Proteomes" id="UP000035682">
    <property type="component" value="Unplaced"/>
</dbReference>
<evidence type="ECO:0000313" key="13">
    <source>
        <dbReference type="WBParaSite" id="SRAE_2000448100.1"/>
    </source>
</evidence>
<keyword evidence="3" id="KW-0853">WD repeat</keyword>
<dbReference type="Gene3D" id="1.25.40.10">
    <property type="entry name" value="Tetratricopeptide repeat domain"/>
    <property type="match status" value="1"/>
</dbReference>
<evidence type="ECO:0000313" key="12">
    <source>
        <dbReference type="Proteomes" id="UP000035682"/>
    </source>
</evidence>
<protein>
    <submittedName>
        <fullName evidence="11 13">Intraflagellar transport protein 172 homolog</fullName>
    </submittedName>
</protein>
<dbReference type="SMART" id="SM00320">
    <property type="entry name" value="WD40"/>
    <property type="match status" value="6"/>
</dbReference>
<dbReference type="WBParaSite" id="SRAE_2000448100.1">
    <property type="protein sequence ID" value="SRAE_2000448100.1"/>
    <property type="gene ID" value="WBGene00264713"/>
</dbReference>
<evidence type="ECO:0000256" key="4">
    <source>
        <dbReference type="ARBA" id="ARBA00022737"/>
    </source>
</evidence>
<reference evidence="12" key="1">
    <citation type="submission" date="2014-09" db="EMBL/GenBank/DDBJ databases">
        <authorList>
            <person name="Martin A.A."/>
        </authorList>
    </citation>
    <scope>NUCLEOTIDE SEQUENCE</scope>
    <source>
        <strain evidence="12">ED321</strain>
    </source>
</reference>
<keyword evidence="6" id="KW-0969">Cilium</keyword>
<keyword evidence="2" id="KW-0217">Developmental protein</keyword>
<dbReference type="SUPFAM" id="SSF48452">
    <property type="entry name" value="TPR-like"/>
    <property type="match status" value="2"/>
</dbReference>
<dbReference type="InterPro" id="IPR056168">
    <property type="entry name" value="TPR_IF140/IFT172/WDR19"/>
</dbReference>
<dbReference type="InterPro" id="IPR036322">
    <property type="entry name" value="WD40_repeat_dom_sf"/>
</dbReference>
<evidence type="ECO:0000256" key="3">
    <source>
        <dbReference type="ARBA" id="ARBA00022574"/>
    </source>
</evidence>
<evidence type="ECO:0000256" key="1">
    <source>
        <dbReference type="ARBA" id="ARBA00004138"/>
    </source>
</evidence>
<sequence length="1741" mass="200816">MKLRFLDTIIDSQLSSSKIPSVAWSSNNKKLAVATKDRNIYIFDGIREQKDRFHAKPIESKYGKNSFVITAITFSPDSIKLAVGQSDNIVFIYKIGKNWDEKKVISNKFQQSSTVNCLIWPEDNRLVVGLMDGKVRFASCHSNKISTVYKTDQAVVSLAKHPTKRSFCSGHIDGSIIIYNFDSKSQQKICTHLTAPFALIYTNFGILASGCDQRIISYTENGRLLQTFDYTKDPNEKEYVVGIVDPTGTNAVFGSYDRLRLMIWNQRRGAWDEGNILDIKNLYTITSLSWKPDGSTIIVGSLCGAVIAIDCSLKKILLKNQFEVTYVSPSQIVIKDTVIDNSPNISIKSNKGYNIRDIRIMGRMNKFVVAYTTNSLILSNMEKELTSEVNWNSGGNEKFIMESDNCCMIINAGEISIVEYGIDDIIGWIRTEIINPHLLSIRLNERISKVYGERKRIAYLVDYNNIHVMDLLTNTQISHINHPSHIDWLELNETGNKLLFRDTRSRVQLYEIEEKRTTSLINYCSYIQWVPGSDVVVAQSNENLCIWYSTDQPDQVTIVPIKGDVQDVYRDDKKTEVIVIEGNNKVSYELDNTLIEFGTNMDDLNLSKAVYFLENNDYNNSIEMLPMWRQLSNVALQEERLHVASRAYAAMKNYCKVAFIHEILNDIEESNDKYNDYKVKAKLYLLNGNYKEAEKCYIQNNNLDEAIKMYKNLHKWDDAIMLGKGWNYTKLGTLQQEYYKYLFETGQDQKAGECKEKEGDLHGAIDLYLKGSASAKAARVILENNKLIRDEILVDRIIKSLELSLNYEKIGEIYEKLEMYDKSMDGYKKGNNFNKAIQLARTHYPEDVVELEEKWGDWLVKNGYYEESISHYLEAGEMIKAIDSSIKGKDYEKAIQIINVLEPNPNNYEYFFKIGEYFEEKGNFDEAEKYYIDAKKPEEALNMYNRKSQWTEAHRLASEIMDENETQKLYLEKAEKLEMMGKYKDAEELYISMGEPKKAIAMYRNANKITEMMILVEKYHPEFVIETRKRLAEEFERNGDLKSAEEQYLISGDWKSCVDMYMEVGEWSDAYRIGKQEGGDNAGKNIIYLWAKSLGGDPGVKLLQKYNILNEVINIACQNNDFDFAFEICKIGNKSKLPIVYRKLGEHLEEENNLNDAEKNYILGDVPREAVNMYINNQMWDDGERVAKEYATEMLNDIYIGQATLAVRNKDYSKAETYLLRADKPEVILNYYKENNMWDDALRIANDYLPLQLNDIQKEYDKIQLKSGSKGVASYVAQAKDYEMNEDYLNAVNTLLKIKPPITENEEIIVTALKKAADITLKFITTGNRNTILNNITKQLDIYGLYLDEGEIYLLWNKPKEAIEVLVKGKEYSKAKRIAIEMLPEMENYVEDEYKKYLTNEGNINELISIDVISAIDLLVQKKQWNKALDIAVKQNHQPLVDKYVAIYVSELLNDNMYKEAIKIFETYGTSSNKENLNIYKKLIEIIVSEKYEYDTISSLRNMLLNLVNKLHNDNNSNEVTNELFDRYLQCIHFICLYESLEEFNSNEIEEIKLKIKISLLRYIDLLPADKVFYEAGIACKNFGEKYENMAFTFLNMYLDVIDAIEDNDPSIVDNSIFVSTDIPTQYPLPEKVFVSQDEHEEIKEWVLSVSVDTKIDKELLLDSRGLFEGCIISPTLVKYDMCIITGYPILDNPKILTNNMKAISIYWNTFATISKTNSTDKLQDIQIFLSKWAGIPISII</sequence>
<dbReference type="OMA" id="LKRTIWQ"/>
<evidence type="ECO:0000256" key="5">
    <source>
        <dbReference type="ARBA" id="ARBA00022803"/>
    </source>
</evidence>
<dbReference type="GO" id="GO:0097730">
    <property type="term" value="C:non-motile cilium"/>
    <property type="evidence" value="ECO:0007669"/>
    <property type="project" value="EnsemblMetazoa"/>
</dbReference>
<evidence type="ECO:0000259" key="9">
    <source>
        <dbReference type="Pfam" id="PF23387"/>
    </source>
</evidence>
<dbReference type="Gene3D" id="2.130.10.10">
    <property type="entry name" value="YVTN repeat-like/Quinoprotein amine dehydrogenase"/>
    <property type="match status" value="2"/>
</dbReference>
<keyword evidence="11" id="KW-0282">Flagellum</keyword>
<dbReference type="Gene3D" id="1.25.40.470">
    <property type="match status" value="3"/>
</dbReference>
<evidence type="ECO:0000256" key="6">
    <source>
        <dbReference type="ARBA" id="ARBA00023069"/>
    </source>
</evidence>
<reference evidence="13" key="3">
    <citation type="submission" date="2020-12" db="UniProtKB">
        <authorList>
            <consortium name="WormBaseParasite"/>
        </authorList>
    </citation>
    <scope>IDENTIFICATION</scope>
</reference>
<evidence type="ECO:0000313" key="11">
    <source>
        <dbReference type="EMBL" id="CEF69835.1"/>
    </source>
</evidence>
<dbReference type="GO" id="GO:1905515">
    <property type="term" value="P:non-motile cilium assembly"/>
    <property type="evidence" value="ECO:0007669"/>
    <property type="project" value="EnsemblMetazoa"/>
</dbReference>
<dbReference type="WormBase" id="SRAE_2000448100">
    <property type="protein sequence ID" value="SRP00091"/>
    <property type="gene ID" value="WBGene00264713"/>
</dbReference>
<comment type="subcellular location">
    <subcellularLocation>
        <location evidence="1">Cell projection</location>
        <location evidence="1">Cilium</location>
    </subcellularLocation>
</comment>
<dbReference type="GO" id="GO:0005930">
    <property type="term" value="C:axoneme"/>
    <property type="evidence" value="ECO:0007669"/>
    <property type="project" value="TreeGrafter"/>
</dbReference>
<dbReference type="SUPFAM" id="SSF50998">
    <property type="entry name" value="Quinoprotein alcohol dehydrogenase-like"/>
    <property type="match status" value="1"/>
</dbReference>
<evidence type="ECO:0000256" key="7">
    <source>
        <dbReference type="ARBA" id="ARBA00023273"/>
    </source>
</evidence>
<gene>
    <name evidence="11 13 14" type="ORF">SRAE_2000448100</name>
</gene>
<dbReference type="EMBL" id="LN609529">
    <property type="protein sequence ID" value="CEF69835.1"/>
    <property type="molecule type" value="Genomic_DNA"/>
</dbReference>
<dbReference type="InterPro" id="IPR015943">
    <property type="entry name" value="WD40/YVTN_repeat-like_dom_sf"/>
</dbReference>
<dbReference type="InterPro" id="IPR056157">
    <property type="entry name" value="TPR_IFT80_172_dom"/>
</dbReference>
<keyword evidence="5" id="KW-0802">TPR repeat</keyword>
<name>A0A090N003_STRRB</name>
<dbReference type="GO" id="GO:0030992">
    <property type="term" value="C:intraciliary transport particle B"/>
    <property type="evidence" value="ECO:0007669"/>
    <property type="project" value="EnsemblMetazoa"/>
</dbReference>
<dbReference type="PANTHER" id="PTHR15722:SF2">
    <property type="entry name" value="INTRAFLAGELLAR TRANSPORT PROTEIN 172 HOMOLOG"/>
    <property type="match status" value="1"/>
</dbReference>
<dbReference type="Pfam" id="PF00400">
    <property type="entry name" value="WD40"/>
    <property type="match status" value="1"/>
</dbReference>
<dbReference type="OrthoDB" id="2186662at2759"/>
<dbReference type="CTD" id="36382206"/>
<dbReference type="GO" id="GO:0043053">
    <property type="term" value="P:dauer entry"/>
    <property type="evidence" value="ECO:0007669"/>
    <property type="project" value="EnsemblMetazoa"/>
</dbReference>
<proteinExistence type="inferred from homology"/>
<evidence type="ECO:0000259" key="10">
    <source>
        <dbReference type="Pfam" id="PF24762"/>
    </source>
</evidence>
<comment type="similarity">
    <text evidence="8">Belongs to the IFT172 family.</text>
</comment>
<keyword evidence="12" id="KW-1185">Reference proteome</keyword>
<dbReference type="GO" id="GO:0035869">
    <property type="term" value="C:ciliary transition zone"/>
    <property type="evidence" value="ECO:0007669"/>
    <property type="project" value="EnsemblMetazoa"/>
</dbReference>
<evidence type="ECO:0000313" key="14">
    <source>
        <dbReference type="WormBase" id="SRAE_2000448100"/>
    </source>
</evidence>
<dbReference type="InterPro" id="IPR001680">
    <property type="entry name" value="WD40_rpt"/>
</dbReference>
<evidence type="ECO:0000256" key="2">
    <source>
        <dbReference type="ARBA" id="ARBA00022473"/>
    </source>
</evidence>
<dbReference type="GeneID" id="36382206"/>
<dbReference type="InterPro" id="IPR011047">
    <property type="entry name" value="Quinoprotein_ADH-like_sf"/>
</dbReference>
<dbReference type="RefSeq" id="XP_024509034.1">
    <property type="nucleotide sequence ID" value="XM_024643356.1"/>
</dbReference>
<evidence type="ECO:0000256" key="8">
    <source>
        <dbReference type="ARBA" id="ARBA00038130"/>
    </source>
</evidence>
<keyword evidence="4" id="KW-0677">Repeat</keyword>
<dbReference type="STRING" id="34506.A0A090N003"/>
<dbReference type="InterPro" id="IPR011990">
    <property type="entry name" value="TPR-like_helical_dom_sf"/>
</dbReference>
<feature type="domain" description="IFT80/172/WDR35 TPR" evidence="9">
    <location>
        <begin position="627"/>
        <end position="748"/>
    </location>
</feature>
<dbReference type="Pfam" id="PF23387">
    <property type="entry name" value="TPR_IFT80_172"/>
    <property type="match status" value="1"/>
</dbReference>
<reference evidence="11" key="2">
    <citation type="submission" date="2014-09" db="EMBL/GenBank/DDBJ databases">
        <authorList>
            <person name="Aslett A.Martin."/>
        </authorList>
    </citation>
    <scope>NUCLEOTIDE SEQUENCE</scope>
    <source>
        <strain evidence="11">ED321 Heterogonic</strain>
    </source>
</reference>
<dbReference type="eggNOG" id="KOG3616">
    <property type="taxonomic scope" value="Eukaryota"/>
</dbReference>
<keyword evidence="7" id="KW-0966">Cell projection</keyword>
<organism evidence="11">
    <name type="scientific">Strongyloides ratti</name>
    <name type="common">Parasitic roundworm</name>
    <dbReference type="NCBI Taxonomy" id="34506"/>
    <lineage>
        <taxon>Eukaryota</taxon>
        <taxon>Metazoa</taxon>
        <taxon>Ecdysozoa</taxon>
        <taxon>Nematoda</taxon>
        <taxon>Chromadorea</taxon>
        <taxon>Rhabditida</taxon>
        <taxon>Tylenchina</taxon>
        <taxon>Panagrolaimomorpha</taxon>
        <taxon>Strongyloidoidea</taxon>
        <taxon>Strongyloididae</taxon>
        <taxon>Strongyloides</taxon>
    </lineage>
</organism>
<dbReference type="PANTHER" id="PTHR15722">
    <property type="entry name" value="IFT140/172-RELATED"/>
    <property type="match status" value="1"/>
</dbReference>
<dbReference type="GO" id="GO:0042073">
    <property type="term" value="P:intraciliary transport"/>
    <property type="evidence" value="ECO:0007669"/>
    <property type="project" value="TreeGrafter"/>
</dbReference>
<dbReference type="Pfam" id="PF24762">
    <property type="entry name" value="TPR_IF140-IFT172"/>
    <property type="match status" value="1"/>
</dbReference>
<dbReference type="GO" id="GO:0036064">
    <property type="term" value="C:ciliary basal body"/>
    <property type="evidence" value="ECO:0007669"/>
    <property type="project" value="TreeGrafter"/>
</dbReference>
<dbReference type="SUPFAM" id="SSF50978">
    <property type="entry name" value="WD40 repeat-like"/>
    <property type="match status" value="1"/>
</dbReference>
<feature type="domain" description="IF140/IFT172/WDR19 TPR" evidence="10">
    <location>
        <begin position="812"/>
        <end position="1001"/>
    </location>
</feature>
<accession>A0A090N003</accession>